<proteinExistence type="inferred from homology"/>
<dbReference type="GO" id="GO:0043420">
    <property type="term" value="P:anthranilate metabolic process"/>
    <property type="evidence" value="ECO:0007669"/>
    <property type="project" value="UniProtKB-UniRule"/>
</dbReference>
<keyword evidence="5 9" id="KW-0521">NADP</keyword>
<sequence length="440" mass="50181">MQDDRRKVVIIGGGLVGSLCACFMGQKGYDVFMYEKRPDPRKTAHTRGRSINLAISHRGRAALRSVGLEEIILESAIPMKGRLLHSKTGELQSVLYDPIFNNCIYSVGRNFLNEVLLNAAESYNNVTVKFNHNLVDVDFRREVIQLRNNDTMEVFEETADLIIGADGAHSALRFAMLSTPMFQFSQTYIDHGYLELRIPPELGDKMTPNHLHIWPRGQFMMIALPNKDTSWTVTLFMPFKNFNSLGSEAKIIHFFDNTFPDAIPLIGKEDLVQTFLNTKPSQLISVKCSPYHCGSKFLIIGDAAHAMVPFYGQGMNSGFEDCTILNELLERNNVKIEEIIRQYSKIRVPNAQAICDLAMYNYVEMRDLVNRKSFRVRKTVDEVIFRLCPKTWIPLYNSVSFSNLDYSRCLRNKQSQDKVYNLLVGLFLLGLAYVLFNALN</sequence>
<organism evidence="12 13">
    <name type="scientific">Callosobruchus maculatus</name>
    <name type="common">Southern cowpea weevil</name>
    <name type="synonym">Pulse bruchid</name>
    <dbReference type="NCBI Taxonomy" id="64391"/>
    <lineage>
        <taxon>Eukaryota</taxon>
        <taxon>Metazoa</taxon>
        <taxon>Ecdysozoa</taxon>
        <taxon>Arthropoda</taxon>
        <taxon>Hexapoda</taxon>
        <taxon>Insecta</taxon>
        <taxon>Pterygota</taxon>
        <taxon>Neoptera</taxon>
        <taxon>Endopterygota</taxon>
        <taxon>Coleoptera</taxon>
        <taxon>Polyphaga</taxon>
        <taxon>Cucujiformia</taxon>
        <taxon>Chrysomeloidea</taxon>
        <taxon>Chrysomelidae</taxon>
        <taxon>Bruchinae</taxon>
        <taxon>Bruchini</taxon>
        <taxon>Callosobruchus</taxon>
    </lineage>
</organism>
<evidence type="ECO:0000259" key="11">
    <source>
        <dbReference type="Pfam" id="PF01494"/>
    </source>
</evidence>
<keyword evidence="10" id="KW-0812">Transmembrane</keyword>
<feature type="domain" description="FAD-binding" evidence="11">
    <location>
        <begin position="7"/>
        <end position="356"/>
    </location>
</feature>
<evidence type="ECO:0000256" key="6">
    <source>
        <dbReference type="ARBA" id="ARBA00023002"/>
    </source>
</evidence>
<dbReference type="FunFam" id="3.50.50.60:FF:000185">
    <property type="entry name" value="Kynurenine 3-monooxygenase"/>
    <property type="match status" value="1"/>
</dbReference>
<dbReference type="Proteomes" id="UP000410492">
    <property type="component" value="Unassembled WGS sequence"/>
</dbReference>
<dbReference type="PROSITE" id="PS51257">
    <property type="entry name" value="PROKAR_LIPOPROTEIN"/>
    <property type="match status" value="1"/>
</dbReference>
<keyword evidence="9 10" id="KW-0472">Membrane</keyword>
<accession>A0A653C645</accession>
<evidence type="ECO:0000256" key="7">
    <source>
        <dbReference type="ARBA" id="ARBA00023033"/>
    </source>
</evidence>
<dbReference type="UniPathway" id="UPA00253">
    <property type="reaction ID" value="UER00328"/>
</dbReference>
<keyword evidence="7 9" id="KW-0503">Monooxygenase</keyword>
<dbReference type="PANTHER" id="PTHR46028">
    <property type="entry name" value="KYNURENINE 3-MONOOXYGENASE"/>
    <property type="match status" value="1"/>
</dbReference>
<keyword evidence="6 9" id="KW-0560">Oxidoreductase</keyword>
<dbReference type="InterPro" id="IPR027545">
    <property type="entry name" value="Kynurenine_monooxygenase"/>
</dbReference>
<dbReference type="GO" id="GO:0005741">
    <property type="term" value="C:mitochondrial outer membrane"/>
    <property type="evidence" value="ECO:0007669"/>
    <property type="project" value="TreeGrafter"/>
</dbReference>
<protein>
    <recommendedName>
        <fullName evidence="9">Kynurenine 3-monooxygenase</fullName>
        <ecNumber evidence="9">1.14.13.9</ecNumber>
    </recommendedName>
    <alternativeName>
        <fullName evidence="9">Kynurenine 3-hydroxylase</fullName>
    </alternativeName>
</protein>
<keyword evidence="13" id="KW-1185">Reference proteome</keyword>
<keyword evidence="10" id="KW-1133">Transmembrane helix</keyword>
<keyword evidence="4 9" id="KW-0274">FAD</keyword>
<feature type="transmembrane region" description="Helical" evidence="10">
    <location>
        <begin position="419"/>
        <end position="439"/>
    </location>
</feature>
<reference evidence="12 13" key="1">
    <citation type="submission" date="2019-01" db="EMBL/GenBank/DDBJ databases">
        <authorList>
            <person name="Sayadi A."/>
        </authorList>
    </citation>
    <scope>NUCLEOTIDE SEQUENCE [LARGE SCALE GENOMIC DNA]</scope>
</reference>
<evidence type="ECO:0000256" key="5">
    <source>
        <dbReference type="ARBA" id="ARBA00022857"/>
    </source>
</evidence>
<evidence type="ECO:0000256" key="2">
    <source>
        <dbReference type="ARBA" id="ARBA00022630"/>
    </source>
</evidence>
<keyword evidence="2 9" id="KW-0285">Flavoprotein</keyword>
<dbReference type="GO" id="GO:0019805">
    <property type="term" value="P:quinolinate biosynthetic process"/>
    <property type="evidence" value="ECO:0007669"/>
    <property type="project" value="UniProtKB-UniRule"/>
</dbReference>
<keyword evidence="9" id="KW-0496">Mitochondrion</keyword>
<dbReference type="Pfam" id="PF01494">
    <property type="entry name" value="FAD_binding_3"/>
    <property type="match status" value="1"/>
</dbReference>
<comment type="cofactor">
    <cofactor evidence="1 9">
        <name>FAD</name>
        <dbReference type="ChEBI" id="CHEBI:57692"/>
    </cofactor>
</comment>
<evidence type="ECO:0000313" key="12">
    <source>
        <dbReference type="EMBL" id="VEN43039.1"/>
    </source>
</evidence>
<dbReference type="SUPFAM" id="SSF51905">
    <property type="entry name" value="FAD/NAD(P)-binding domain"/>
    <property type="match status" value="1"/>
</dbReference>
<dbReference type="GO" id="GO:0034354">
    <property type="term" value="P:'de novo' NAD+ biosynthetic process from L-tryptophan"/>
    <property type="evidence" value="ECO:0007669"/>
    <property type="project" value="UniProtKB-UniRule"/>
</dbReference>
<gene>
    <name evidence="12" type="ORF">CALMAC_LOCUS6324</name>
</gene>
<evidence type="ECO:0000256" key="10">
    <source>
        <dbReference type="SAM" id="Phobius"/>
    </source>
</evidence>
<dbReference type="GO" id="GO:0004502">
    <property type="term" value="F:kynurenine 3-monooxygenase activity"/>
    <property type="evidence" value="ECO:0007669"/>
    <property type="project" value="UniProtKB-UniRule"/>
</dbReference>
<evidence type="ECO:0000256" key="3">
    <source>
        <dbReference type="ARBA" id="ARBA00022642"/>
    </source>
</evidence>
<name>A0A653C645_CALMS</name>
<dbReference type="GO" id="GO:0071949">
    <property type="term" value="F:FAD binding"/>
    <property type="evidence" value="ECO:0007669"/>
    <property type="project" value="InterPro"/>
</dbReference>
<dbReference type="EMBL" id="CAACVG010007001">
    <property type="protein sequence ID" value="VEN43039.1"/>
    <property type="molecule type" value="Genomic_DNA"/>
</dbReference>
<dbReference type="InterPro" id="IPR002938">
    <property type="entry name" value="FAD-bd"/>
</dbReference>
<evidence type="ECO:0000256" key="4">
    <source>
        <dbReference type="ARBA" id="ARBA00022827"/>
    </source>
</evidence>
<evidence type="ECO:0000256" key="8">
    <source>
        <dbReference type="ARBA" id="ARBA00047818"/>
    </source>
</evidence>
<evidence type="ECO:0000256" key="9">
    <source>
        <dbReference type="HAMAP-Rule" id="MF_03018"/>
    </source>
</evidence>
<dbReference type="EC" id="1.14.13.9" evidence="9"/>
<dbReference type="Gene3D" id="3.50.50.60">
    <property type="entry name" value="FAD/NAD(P)-binding domain"/>
    <property type="match status" value="1"/>
</dbReference>
<dbReference type="GO" id="GO:0070189">
    <property type="term" value="P:kynurenine metabolic process"/>
    <property type="evidence" value="ECO:0007669"/>
    <property type="project" value="TreeGrafter"/>
</dbReference>
<keyword evidence="3 9" id="KW-0662">Pyridine nucleotide biosynthesis</keyword>
<dbReference type="GO" id="GO:0006569">
    <property type="term" value="P:L-tryptophan catabolic process"/>
    <property type="evidence" value="ECO:0007669"/>
    <property type="project" value="UniProtKB-UniRule"/>
</dbReference>
<comment type="subcellular location">
    <subcellularLocation>
        <location evidence="9">Mitochondrion</location>
    </subcellularLocation>
    <subcellularLocation>
        <location evidence="9">Membrane</location>
        <topology evidence="9">Multi-pass membrane protein</topology>
    </subcellularLocation>
</comment>
<comment type="catalytic activity">
    <reaction evidence="8 9">
        <text>L-kynurenine + NADPH + O2 + H(+) = 3-hydroxy-L-kynurenine + NADP(+) + H2O</text>
        <dbReference type="Rhea" id="RHEA:20545"/>
        <dbReference type="ChEBI" id="CHEBI:15377"/>
        <dbReference type="ChEBI" id="CHEBI:15378"/>
        <dbReference type="ChEBI" id="CHEBI:15379"/>
        <dbReference type="ChEBI" id="CHEBI:57783"/>
        <dbReference type="ChEBI" id="CHEBI:57959"/>
        <dbReference type="ChEBI" id="CHEBI:58125"/>
        <dbReference type="ChEBI" id="CHEBI:58349"/>
        <dbReference type="EC" id="1.14.13.9"/>
    </reaction>
</comment>
<comment type="similarity">
    <text evidence="9">Belongs to the aromatic-ring hydroxylase family. KMO subfamily.</text>
</comment>
<dbReference type="AlphaFoldDB" id="A0A653C645"/>
<dbReference type="PANTHER" id="PTHR46028:SF2">
    <property type="entry name" value="KYNURENINE 3-MONOOXYGENASE"/>
    <property type="match status" value="1"/>
</dbReference>
<evidence type="ECO:0000313" key="13">
    <source>
        <dbReference type="Proteomes" id="UP000410492"/>
    </source>
</evidence>
<dbReference type="HAMAP" id="MF_01971">
    <property type="entry name" value="Kynurenine_monooxygenase"/>
    <property type="match status" value="1"/>
</dbReference>
<dbReference type="PRINTS" id="PR00420">
    <property type="entry name" value="RNGMNOXGNASE"/>
</dbReference>
<dbReference type="OrthoDB" id="10053569at2759"/>
<dbReference type="InterPro" id="IPR036188">
    <property type="entry name" value="FAD/NAD-bd_sf"/>
</dbReference>
<comment type="pathway">
    <text evidence="9">Cofactor biosynthesis; NAD(+) biosynthesis; quinolinate from L-kynurenine: step 1/3.</text>
</comment>
<evidence type="ECO:0000256" key="1">
    <source>
        <dbReference type="ARBA" id="ARBA00001974"/>
    </source>
</evidence>
<comment type="function">
    <text evidence="9">Catalyzes the hydroxylation of L-kynurenine (L-Kyn) to form 3-hydroxy-L-kynurenine (L-3OHKyn). Required for synthesis of quinolinic acid.</text>
</comment>